<evidence type="ECO:0000313" key="2">
    <source>
        <dbReference type="EMBL" id="MBB5018503.1"/>
    </source>
</evidence>
<name>A0A840MQP6_9PROT</name>
<protein>
    <submittedName>
        <fullName evidence="2">Uncharacterized protein</fullName>
    </submittedName>
</protein>
<gene>
    <name evidence="2" type="ORF">HNQ59_001792</name>
</gene>
<comment type="caution">
    <text evidence="2">The sequence shown here is derived from an EMBL/GenBank/DDBJ whole genome shotgun (WGS) entry which is preliminary data.</text>
</comment>
<dbReference type="Proteomes" id="UP000575898">
    <property type="component" value="Unassembled WGS sequence"/>
</dbReference>
<feature type="transmembrane region" description="Helical" evidence="1">
    <location>
        <begin position="44"/>
        <end position="69"/>
    </location>
</feature>
<dbReference type="RefSeq" id="WP_184037881.1">
    <property type="nucleotide sequence ID" value="NZ_JACHHY010000009.1"/>
</dbReference>
<reference evidence="2 3" key="1">
    <citation type="submission" date="2020-08" db="EMBL/GenBank/DDBJ databases">
        <title>Genomic Encyclopedia of Type Strains, Phase IV (KMG-IV): sequencing the most valuable type-strain genomes for metagenomic binning, comparative biology and taxonomic classification.</title>
        <authorList>
            <person name="Goeker M."/>
        </authorList>
    </citation>
    <scope>NUCLEOTIDE SEQUENCE [LARGE SCALE GENOMIC DNA]</scope>
    <source>
        <strain evidence="2 3">DSM 27165</strain>
    </source>
</reference>
<keyword evidence="3" id="KW-1185">Reference proteome</keyword>
<proteinExistence type="predicted"/>
<evidence type="ECO:0000256" key="1">
    <source>
        <dbReference type="SAM" id="Phobius"/>
    </source>
</evidence>
<keyword evidence="1" id="KW-1133">Transmembrane helix</keyword>
<accession>A0A840MQP6</accession>
<keyword evidence="1" id="KW-0812">Transmembrane</keyword>
<sequence length="122" mass="14140">MKFELKRNQALEIMAKTGVWRNHYEPPAFRALWKMGAKIPPPHFTPFIPLAICMGLTFGVMWGIFMWLFMWSHTGIELEHALWASGLAGLLFGFLMALYYTYGKYKYKLPNWSSLGTEVSRS</sequence>
<feature type="transmembrane region" description="Helical" evidence="1">
    <location>
        <begin position="81"/>
        <end position="102"/>
    </location>
</feature>
<dbReference type="InterPro" id="IPR045644">
    <property type="entry name" value="DUF6404"/>
</dbReference>
<dbReference type="EMBL" id="JACHHY010000009">
    <property type="protein sequence ID" value="MBB5018503.1"/>
    <property type="molecule type" value="Genomic_DNA"/>
</dbReference>
<dbReference type="AlphaFoldDB" id="A0A840MQP6"/>
<organism evidence="2 3">
    <name type="scientific">Chitinivorax tropicus</name>
    <dbReference type="NCBI Taxonomy" id="714531"/>
    <lineage>
        <taxon>Bacteria</taxon>
        <taxon>Pseudomonadati</taxon>
        <taxon>Pseudomonadota</taxon>
        <taxon>Betaproteobacteria</taxon>
        <taxon>Chitinivorax</taxon>
    </lineage>
</organism>
<keyword evidence="1" id="KW-0472">Membrane</keyword>
<evidence type="ECO:0000313" key="3">
    <source>
        <dbReference type="Proteomes" id="UP000575898"/>
    </source>
</evidence>
<dbReference type="Pfam" id="PF19942">
    <property type="entry name" value="DUF6404"/>
    <property type="match status" value="1"/>
</dbReference>